<protein>
    <recommendedName>
        <fullName evidence="3">C-type lectin domain-containing protein</fullName>
    </recommendedName>
</protein>
<dbReference type="InterPro" id="IPR001304">
    <property type="entry name" value="C-type_lectin-like"/>
</dbReference>
<organism evidence="4 5">
    <name type="scientific">Liparis tanakae</name>
    <name type="common">Tanaka's snailfish</name>
    <dbReference type="NCBI Taxonomy" id="230148"/>
    <lineage>
        <taxon>Eukaryota</taxon>
        <taxon>Metazoa</taxon>
        <taxon>Chordata</taxon>
        <taxon>Craniata</taxon>
        <taxon>Vertebrata</taxon>
        <taxon>Euteleostomi</taxon>
        <taxon>Actinopterygii</taxon>
        <taxon>Neopterygii</taxon>
        <taxon>Teleostei</taxon>
        <taxon>Neoteleostei</taxon>
        <taxon>Acanthomorphata</taxon>
        <taxon>Eupercaria</taxon>
        <taxon>Perciformes</taxon>
        <taxon>Cottioidei</taxon>
        <taxon>Cottales</taxon>
        <taxon>Liparidae</taxon>
        <taxon>Liparis</taxon>
    </lineage>
</organism>
<evidence type="ECO:0000313" key="5">
    <source>
        <dbReference type="Proteomes" id="UP000314294"/>
    </source>
</evidence>
<reference evidence="4 5" key="1">
    <citation type="submission" date="2019-03" db="EMBL/GenBank/DDBJ databases">
        <title>First draft genome of Liparis tanakae, snailfish: a comprehensive survey of snailfish specific genes.</title>
        <authorList>
            <person name="Kim W."/>
            <person name="Song I."/>
            <person name="Jeong J.-H."/>
            <person name="Kim D."/>
            <person name="Kim S."/>
            <person name="Ryu S."/>
            <person name="Song J.Y."/>
            <person name="Lee S.K."/>
        </authorList>
    </citation>
    <scope>NUCLEOTIDE SEQUENCE [LARGE SCALE GENOMIC DNA]</scope>
    <source>
        <tissue evidence="4">Muscle</tissue>
    </source>
</reference>
<keyword evidence="2" id="KW-0732">Signal</keyword>
<dbReference type="EMBL" id="SRLO01000386">
    <property type="protein sequence ID" value="TNN58225.1"/>
    <property type="molecule type" value="Genomic_DNA"/>
</dbReference>
<feature type="chain" id="PRO_5021251816" description="C-type lectin domain-containing protein" evidence="2">
    <location>
        <begin position="26"/>
        <end position="290"/>
    </location>
</feature>
<dbReference type="OrthoDB" id="5858677at2759"/>
<sequence>MFWKSSSNGLFIFIFIFNLPLFAEASNYDRRYVYVATPMTWNLAQEYCRTHHTDLATFRNDLDALDENKTWEEALEHCRTLDTDSTSTNNYSNHRFDLPHMDFVRNSESEKVIQDSQTPEVWIGLRFLAGEWLWVNGMPLSEQLQACPPAGMHCGTMSKTGIVSPMRNCRVQDAEEVEACGGQGAKREEDQAPVFLHCGATSSTAAAEFVEWPCVIPLTPSHHAELEQVSPDVDVEDSDQEEVQVEPLQSHPAEGGQQAVVKREGHVEAKPSRGLCCHPLAGEEVQVEED</sequence>
<dbReference type="Gene3D" id="3.10.100.10">
    <property type="entry name" value="Mannose-Binding Protein A, subunit A"/>
    <property type="match status" value="1"/>
</dbReference>
<gene>
    <name evidence="4" type="ORF">EYF80_031585</name>
</gene>
<keyword evidence="5" id="KW-1185">Reference proteome</keyword>
<comment type="caution">
    <text evidence="4">The sequence shown here is derived from an EMBL/GenBank/DDBJ whole genome shotgun (WGS) entry which is preliminary data.</text>
</comment>
<dbReference type="SUPFAM" id="SSF56436">
    <property type="entry name" value="C-type lectin-like"/>
    <property type="match status" value="2"/>
</dbReference>
<name>A0A4Z2GYP9_9TELE</name>
<accession>A0A4Z2GYP9</accession>
<dbReference type="PANTHER" id="PTHR45784:SF3">
    <property type="entry name" value="C-TYPE LECTIN DOMAIN FAMILY 4 MEMBER K-LIKE-RELATED"/>
    <property type="match status" value="1"/>
</dbReference>
<dbReference type="InterPro" id="IPR016187">
    <property type="entry name" value="CTDL_fold"/>
</dbReference>
<dbReference type="Proteomes" id="UP000314294">
    <property type="component" value="Unassembled WGS sequence"/>
</dbReference>
<feature type="domain" description="C-type lectin" evidence="3">
    <location>
        <begin position="67"/>
        <end position="161"/>
    </location>
</feature>
<feature type="compositionally biased region" description="Acidic residues" evidence="1">
    <location>
        <begin position="235"/>
        <end position="244"/>
    </location>
</feature>
<evidence type="ECO:0000259" key="3">
    <source>
        <dbReference type="PROSITE" id="PS50041"/>
    </source>
</evidence>
<dbReference type="PANTHER" id="PTHR45784">
    <property type="entry name" value="C-TYPE LECTIN DOMAIN FAMILY 20 MEMBER A-RELATED"/>
    <property type="match status" value="1"/>
</dbReference>
<evidence type="ECO:0000256" key="2">
    <source>
        <dbReference type="SAM" id="SignalP"/>
    </source>
</evidence>
<evidence type="ECO:0000256" key="1">
    <source>
        <dbReference type="SAM" id="MobiDB-lite"/>
    </source>
</evidence>
<dbReference type="PROSITE" id="PS50041">
    <property type="entry name" value="C_TYPE_LECTIN_2"/>
    <property type="match status" value="1"/>
</dbReference>
<feature type="signal peptide" evidence="2">
    <location>
        <begin position="1"/>
        <end position="25"/>
    </location>
</feature>
<proteinExistence type="predicted"/>
<dbReference type="InterPro" id="IPR016186">
    <property type="entry name" value="C-type_lectin-like/link_sf"/>
</dbReference>
<evidence type="ECO:0000313" key="4">
    <source>
        <dbReference type="EMBL" id="TNN58225.1"/>
    </source>
</evidence>
<feature type="region of interest" description="Disordered" evidence="1">
    <location>
        <begin position="235"/>
        <end position="265"/>
    </location>
</feature>
<dbReference type="AlphaFoldDB" id="A0A4Z2GYP9"/>